<accession>A0ABS4IUV5</accession>
<gene>
    <name evidence="3" type="ORF">J2Z66_002979</name>
</gene>
<feature type="region of interest" description="Disordered" evidence="1">
    <location>
        <begin position="177"/>
        <end position="230"/>
    </location>
</feature>
<reference evidence="3 4" key="1">
    <citation type="submission" date="2021-03" db="EMBL/GenBank/DDBJ databases">
        <title>Genomic Encyclopedia of Type Strains, Phase IV (KMG-IV): sequencing the most valuable type-strain genomes for metagenomic binning, comparative biology and taxonomic classification.</title>
        <authorList>
            <person name="Goeker M."/>
        </authorList>
    </citation>
    <scope>NUCLEOTIDE SEQUENCE [LARGE SCALE GENOMIC DNA]</scope>
    <source>
        <strain evidence="3 4">DSM 26048</strain>
    </source>
</reference>
<comment type="caution">
    <text evidence="3">The sequence shown here is derived from an EMBL/GenBank/DDBJ whole genome shotgun (WGS) entry which is preliminary data.</text>
</comment>
<evidence type="ECO:0000256" key="2">
    <source>
        <dbReference type="SAM" id="Phobius"/>
    </source>
</evidence>
<keyword evidence="2" id="KW-0812">Transmembrane</keyword>
<evidence type="ECO:0000313" key="4">
    <source>
        <dbReference type="Proteomes" id="UP001519287"/>
    </source>
</evidence>
<keyword evidence="2" id="KW-1133">Transmembrane helix</keyword>
<keyword evidence="2" id="KW-0472">Membrane</keyword>
<proteinExistence type="predicted"/>
<protein>
    <submittedName>
        <fullName evidence="3">Uncharacterized protein</fullName>
    </submittedName>
</protein>
<feature type="compositionally biased region" description="Low complexity" evidence="1">
    <location>
        <begin position="302"/>
        <end position="320"/>
    </location>
</feature>
<organism evidence="3 4">
    <name type="scientific">Paenibacillus eucommiae</name>
    <dbReference type="NCBI Taxonomy" id="1355755"/>
    <lineage>
        <taxon>Bacteria</taxon>
        <taxon>Bacillati</taxon>
        <taxon>Bacillota</taxon>
        <taxon>Bacilli</taxon>
        <taxon>Bacillales</taxon>
        <taxon>Paenibacillaceae</taxon>
        <taxon>Paenibacillus</taxon>
    </lineage>
</organism>
<feature type="transmembrane region" description="Helical" evidence="2">
    <location>
        <begin position="12"/>
        <end position="30"/>
    </location>
</feature>
<dbReference type="EMBL" id="JAGGLB010000008">
    <property type="protein sequence ID" value="MBP1991372.1"/>
    <property type="molecule type" value="Genomic_DNA"/>
</dbReference>
<evidence type="ECO:0000313" key="3">
    <source>
        <dbReference type="EMBL" id="MBP1991372.1"/>
    </source>
</evidence>
<dbReference type="Proteomes" id="UP001519287">
    <property type="component" value="Unassembled WGS sequence"/>
</dbReference>
<evidence type="ECO:0000256" key="1">
    <source>
        <dbReference type="SAM" id="MobiDB-lite"/>
    </source>
</evidence>
<sequence>MNRRERPGHSRFLLYVAEVCMFFMILLLLLCIPQKAEAKLIDLLPLQVSQSEAQSETVDSSSFHVKLSLEEVKLPVVQIDLPMVHVETPAISLPEVKVEAPILQIEVPELKVETPAITVNVPVVKLETPIVKIEVPEIKVETPVVEVKVPEIKLETPVISNPNPEIEAEKPVVAVPPEVDDKDAQTNKPEFAPDKYEKPDMKKKESKAEQPKQEKPIRIEPEKAEAKTDAARTIEVHEMYSGVIKTDESIESIKKPINQSAMIVSNTKNPDLSEPHVPKKLPDYVPKAIMQWSGQLYNPLPSQQHGGSQDSGGSSKLQLGISDNGMSSLKC</sequence>
<feature type="region of interest" description="Disordered" evidence="1">
    <location>
        <begin position="295"/>
        <end position="331"/>
    </location>
</feature>
<dbReference type="RefSeq" id="WP_209972124.1">
    <property type="nucleotide sequence ID" value="NZ_JAGGLB010000008.1"/>
</dbReference>
<name>A0ABS4IUV5_9BACL</name>
<keyword evidence="4" id="KW-1185">Reference proteome</keyword>
<feature type="compositionally biased region" description="Basic and acidic residues" evidence="1">
    <location>
        <begin position="191"/>
        <end position="230"/>
    </location>
</feature>